<evidence type="ECO:0000313" key="2">
    <source>
        <dbReference type="EMBL" id="KHJ66255.1"/>
    </source>
</evidence>
<name>A0A0B1R596_9GAMM</name>
<dbReference type="Proteomes" id="UP000030853">
    <property type="component" value="Unassembled WGS sequence"/>
</dbReference>
<feature type="domain" description="CdiI immunity protein" evidence="1">
    <location>
        <begin position="6"/>
        <end position="92"/>
    </location>
</feature>
<dbReference type="RefSeq" id="WP_039334927.1">
    <property type="nucleotide sequence ID" value="NZ_JTJJ01000089.1"/>
</dbReference>
<evidence type="ECO:0000313" key="3">
    <source>
        <dbReference type="Proteomes" id="UP000030853"/>
    </source>
</evidence>
<dbReference type="Pfam" id="PF18593">
    <property type="entry name" value="CdiI_2"/>
    <property type="match status" value="1"/>
</dbReference>
<gene>
    <name evidence="2" type="ORF">QU24_20435</name>
</gene>
<dbReference type="EMBL" id="JTJJ01000089">
    <property type="protein sequence ID" value="KHJ66255.1"/>
    <property type="molecule type" value="Genomic_DNA"/>
</dbReference>
<evidence type="ECO:0000259" key="1">
    <source>
        <dbReference type="Pfam" id="PF18593"/>
    </source>
</evidence>
<reference evidence="2 3" key="1">
    <citation type="submission" date="2014-11" db="EMBL/GenBank/DDBJ databases">
        <title>Genome sequencing of Pantoea rodasii ND03.</title>
        <authorList>
            <person name="Muhamad Yunos N.Y."/>
            <person name="Chan K.-G."/>
        </authorList>
    </citation>
    <scope>NUCLEOTIDE SEQUENCE [LARGE SCALE GENOMIC DNA]</scope>
    <source>
        <strain evidence="2 3">ND03</strain>
    </source>
</reference>
<protein>
    <recommendedName>
        <fullName evidence="1">CdiI immunity protein domain-containing protein</fullName>
    </recommendedName>
</protein>
<proteinExistence type="predicted"/>
<dbReference type="AlphaFoldDB" id="A0A0B1R596"/>
<dbReference type="InterPro" id="IPR041129">
    <property type="entry name" value="CdiI_2"/>
</dbReference>
<sequence>MDRINISALDDLIFIYFGQDYGLFDDSEDIEPKMEAFLAASHKGMQHAVIDDIDLFLQECDDLESDFRAHYRSSYVPENWGTTPAKFLDLVKCQIRQHLQDSGHSV</sequence>
<accession>A0A0B1R596</accession>
<organism evidence="2 3">
    <name type="scientific">Pantoea rodasii</name>
    <dbReference type="NCBI Taxonomy" id="1076549"/>
    <lineage>
        <taxon>Bacteria</taxon>
        <taxon>Pseudomonadati</taxon>
        <taxon>Pseudomonadota</taxon>
        <taxon>Gammaproteobacteria</taxon>
        <taxon>Enterobacterales</taxon>
        <taxon>Erwiniaceae</taxon>
        <taxon>Pantoea</taxon>
    </lineage>
</organism>
<comment type="caution">
    <text evidence="2">The sequence shown here is derived from an EMBL/GenBank/DDBJ whole genome shotgun (WGS) entry which is preliminary data.</text>
</comment>